<keyword evidence="2" id="KW-1185">Reference proteome</keyword>
<dbReference type="AlphaFoldDB" id="A0AA88KYE2"/>
<evidence type="ECO:0000313" key="1">
    <source>
        <dbReference type="EMBL" id="KAK2712153.1"/>
    </source>
</evidence>
<comment type="caution">
    <text evidence="1">The sequence shown here is derived from an EMBL/GenBank/DDBJ whole genome shotgun (WGS) entry which is preliminary data.</text>
</comment>
<reference evidence="1" key="1">
    <citation type="submission" date="2023-07" db="EMBL/GenBank/DDBJ databases">
        <title>Chromosome-level genome assembly of Artemia franciscana.</title>
        <authorList>
            <person name="Jo E."/>
        </authorList>
    </citation>
    <scope>NUCLEOTIDE SEQUENCE</scope>
    <source>
        <tissue evidence="1">Whole body</tissue>
    </source>
</reference>
<organism evidence="1 2">
    <name type="scientific">Artemia franciscana</name>
    <name type="common">Brine shrimp</name>
    <name type="synonym">Artemia sanfranciscana</name>
    <dbReference type="NCBI Taxonomy" id="6661"/>
    <lineage>
        <taxon>Eukaryota</taxon>
        <taxon>Metazoa</taxon>
        <taxon>Ecdysozoa</taxon>
        <taxon>Arthropoda</taxon>
        <taxon>Crustacea</taxon>
        <taxon>Branchiopoda</taxon>
        <taxon>Anostraca</taxon>
        <taxon>Artemiidae</taxon>
        <taxon>Artemia</taxon>
    </lineage>
</organism>
<sequence>MASKKLGWNAVLKFVTCICKLVHSDDIATKALAFFDMDPIMAAKELVWTLANLATLVTSRKKNPADNMIDIIKAIEQSEEKKISLPQYVIFEPDEVPGIAGEIQCYFK</sequence>
<gene>
    <name evidence="1" type="ORF">QYM36_010999</name>
</gene>
<accession>A0AA88KYE2</accession>
<dbReference type="EMBL" id="JAVRJZ010000015">
    <property type="protein sequence ID" value="KAK2712153.1"/>
    <property type="molecule type" value="Genomic_DNA"/>
</dbReference>
<protein>
    <submittedName>
        <fullName evidence="1">Uncharacterized protein</fullName>
    </submittedName>
</protein>
<dbReference type="Proteomes" id="UP001187531">
    <property type="component" value="Unassembled WGS sequence"/>
</dbReference>
<proteinExistence type="predicted"/>
<name>A0AA88KYE2_ARTSF</name>
<evidence type="ECO:0000313" key="2">
    <source>
        <dbReference type="Proteomes" id="UP001187531"/>
    </source>
</evidence>